<keyword evidence="2" id="KW-1185">Reference proteome</keyword>
<dbReference type="Gene3D" id="3.30.160.250">
    <property type="match status" value="1"/>
</dbReference>
<evidence type="ECO:0008006" key="3">
    <source>
        <dbReference type="Google" id="ProtNLM"/>
    </source>
</evidence>
<organism evidence="1 2">
    <name type="scientific">Deinococcus aetherius</name>
    <dbReference type="NCBI Taxonomy" id="200252"/>
    <lineage>
        <taxon>Bacteria</taxon>
        <taxon>Thermotogati</taxon>
        <taxon>Deinococcota</taxon>
        <taxon>Deinococci</taxon>
        <taxon>Deinococcales</taxon>
        <taxon>Deinococcaceae</taxon>
        <taxon>Deinococcus</taxon>
    </lineage>
</organism>
<proteinExistence type="predicted"/>
<accession>A0ABN6RCE2</accession>
<protein>
    <recommendedName>
        <fullName evidence="3">HicB-like antitoxin of toxin-antitoxin system domain-containing protein</fullName>
    </recommendedName>
</protein>
<evidence type="ECO:0000313" key="2">
    <source>
        <dbReference type="Proteomes" id="UP001064971"/>
    </source>
</evidence>
<dbReference type="InterPro" id="IPR035069">
    <property type="entry name" value="TTHA1013/TTHA0281-like"/>
</dbReference>
<dbReference type="RefSeq" id="WP_264776821.1">
    <property type="nucleotide sequence ID" value="NZ_AP026560.1"/>
</dbReference>
<name>A0ABN6RCE2_9DEIO</name>
<evidence type="ECO:0000313" key="1">
    <source>
        <dbReference type="EMBL" id="BDP41030.1"/>
    </source>
</evidence>
<dbReference type="SUPFAM" id="SSF143100">
    <property type="entry name" value="TTHA1013/TTHA0281-like"/>
    <property type="match status" value="1"/>
</dbReference>
<dbReference type="EMBL" id="AP026560">
    <property type="protein sequence ID" value="BDP41030.1"/>
    <property type="molecule type" value="Genomic_DNA"/>
</dbReference>
<gene>
    <name evidence="1" type="ORF">DAETH_09990</name>
</gene>
<sequence length="106" mass="11748">MPSYLCVIEGPTDEVPNWGGYTVDLRVSTTGQSRDEVLQLLQEGMALHIEWLQEDGVEVPAPTTTEAEHRAALEADEDPEISNLNGVEFLMLKPISPTPENHDHQP</sequence>
<dbReference type="Proteomes" id="UP001064971">
    <property type="component" value="Chromosome"/>
</dbReference>
<reference evidence="1" key="1">
    <citation type="submission" date="2022-07" db="EMBL/GenBank/DDBJ databases">
        <title>Complete Genome Sequence of the Radioresistant Bacterium Deinococcus aetherius ST0316, Isolated from the Air Dust collected in Lower Stratosphere above Japan.</title>
        <authorList>
            <person name="Satoh K."/>
            <person name="Hagiwara K."/>
            <person name="Katsumata K."/>
            <person name="Kubo A."/>
            <person name="Yokobori S."/>
            <person name="Yamagishi A."/>
            <person name="Oono Y."/>
            <person name="Narumi I."/>
        </authorList>
    </citation>
    <scope>NUCLEOTIDE SEQUENCE</scope>
    <source>
        <strain evidence="1">ST0316</strain>
    </source>
</reference>